<dbReference type="InterPro" id="IPR001828">
    <property type="entry name" value="ANF_lig-bd_rcpt"/>
</dbReference>
<evidence type="ECO:0000313" key="7">
    <source>
        <dbReference type="EMBL" id="RRT40716.1"/>
    </source>
</evidence>
<dbReference type="Proteomes" id="UP000287651">
    <property type="component" value="Unassembled WGS sequence"/>
</dbReference>
<dbReference type="PANTHER" id="PTHR13060">
    <property type="entry name" value="SGT1 PROTEIN HSGT1 SUPPRESSOR OF GCR2"/>
    <property type="match status" value="1"/>
</dbReference>
<evidence type="ECO:0000256" key="1">
    <source>
        <dbReference type="ARBA" id="ARBA00004370"/>
    </source>
</evidence>
<sequence>ALPPSESLSVLRSLHLHLVSLLSPLCRDYIWQHEPFALSLPSSLDGPCPLCRSPPVPHLHGKLHFGDALDDEWLVAALLFAASSAVPSITARAWDSDGDFLLIEAAFALPRWLEPDTAANRVFIRGGQLHIVPKRVFPDTPSLEAALAAVRSEEVDTRASDKVQAAISRTISGYPDKAIANMQRVRVRVTLPVAQVLKEEPFFISLAVEGFYDRDVDTMKHAARMERFLRGSDGDIEMVRVSVRMSRAMYAQLVQQKFLAPTGYPMPSREEGPAAFMEAELGMKIACGFEMMYQERRQAGEEGKGSTWEAFKQSLESSGCFTGLLPGSKEYQRIMDGALEEVLNAPVRRIDEILSMSYSVDGFKGIELPPNDDDSWMYDGEEELNIAIMEGEKEMEDYEAERKQRKQQKSTGKASSSLSDDFNLKDITETMQAFVQKLSSFEGAEVPENRFLSVIANDSEYEGDLAEELEDNNSEEGFMQLYSDALNEELNATVLKKSFIRAHQQSNNVTEGPSNATTSDAANDMNEELTPVDVDVNLVQSLLDSFSSQQGLPGPTSNLLGLMGVKVPPDTKKPYLDRASVSILVDSISSIIRAYGWREVVLVYEDSEYGSGIIPYLIDSLEQVDCRVPYCSVISLVATDDQIIEELYKLMTMQTRVFIVHMSVPMGSRLFRKVNEAGLMSQGYAWIMTDGITSLVESLDPSIIGSMQGAIGVRLYVPKSRKLDHFARRWRRRFQQENPDDQPAEPGIFALWAYDTVWTVAMAAENVKGINSSFLKLANTSDSTGSDRLGVSIAGPLLLRLISESRFRGISGEFLFADGQLRSSTFQIINVVGKGGREIGFWTPQHGITKQLKKNRTKVYSALMTDMNPVIWPGESTVVPKGWEMPLSGKKLRIGVPLLDETDKFVKVERNPITNAITVSGFCIDVFEAALQTLPYALPHEYIPFENEGLCAGTYNDLVDQVYFQASTSCDTELQNR</sequence>
<reference evidence="7 8" key="1">
    <citation type="journal article" date="2014" name="Agronomy (Basel)">
        <title>A Draft Genome Sequence for Ensete ventricosum, the Drought-Tolerant Tree Against Hunger.</title>
        <authorList>
            <person name="Harrison J."/>
            <person name="Moore K.A."/>
            <person name="Paszkiewicz K."/>
            <person name="Jones T."/>
            <person name="Grant M."/>
            <person name="Ambacheew D."/>
            <person name="Muzemil S."/>
            <person name="Studholme D.J."/>
        </authorList>
    </citation>
    <scope>NUCLEOTIDE SEQUENCE [LARGE SCALE GENOMIC DNA]</scope>
</reference>
<dbReference type="AlphaFoldDB" id="A0A426XMK8"/>
<dbReference type="Pfam" id="PF07093">
    <property type="entry name" value="SGT1"/>
    <property type="match status" value="2"/>
</dbReference>
<evidence type="ECO:0000256" key="4">
    <source>
        <dbReference type="ARBA" id="ARBA00023136"/>
    </source>
</evidence>
<organism evidence="7 8">
    <name type="scientific">Ensete ventricosum</name>
    <name type="common">Abyssinian banana</name>
    <name type="synonym">Musa ensete</name>
    <dbReference type="NCBI Taxonomy" id="4639"/>
    <lineage>
        <taxon>Eukaryota</taxon>
        <taxon>Viridiplantae</taxon>
        <taxon>Streptophyta</taxon>
        <taxon>Embryophyta</taxon>
        <taxon>Tracheophyta</taxon>
        <taxon>Spermatophyta</taxon>
        <taxon>Magnoliopsida</taxon>
        <taxon>Liliopsida</taxon>
        <taxon>Zingiberales</taxon>
        <taxon>Musaceae</taxon>
        <taxon>Ensete</taxon>
    </lineage>
</organism>
<accession>A0A426XMK8</accession>
<keyword evidence="2" id="KW-0812">Transmembrane</keyword>
<gene>
    <name evidence="7" type="ORF">B296_00037238</name>
</gene>
<dbReference type="InterPro" id="IPR010770">
    <property type="entry name" value="Ecd"/>
</dbReference>
<dbReference type="Gene3D" id="3.40.50.2300">
    <property type="match status" value="2"/>
</dbReference>
<keyword evidence="3" id="KW-1133">Transmembrane helix</keyword>
<dbReference type="FunFam" id="3.40.50.2300:FF:000169">
    <property type="entry name" value="Glutamate receptor"/>
    <property type="match status" value="1"/>
</dbReference>
<keyword evidence="4" id="KW-0472">Membrane</keyword>
<dbReference type="GO" id="GO:0016020">
    <property type="term" value="C:membrane"/>
    <property type="evidence" value="ECO:0007669"/>
    <property type="project" value="UniProtKB-SubCell"/>
</dbReference>
<dbReference type="InterPro" id="IPR044440">
    <property type="entry name" value="GABAb_receptor_plant_PBP1"/>
</dbReference>
<dbReference type="CDD" id="cd19990">
    <property type="entry name" value="PBP1_GABAb_receptor_plant"/>
    <property type="match status" value="1"/>
</dbReference>
<evidence type="ECO:0000256" key="2">
    <source>
        <dbReference type="ARBA" id="ARBA00022692"/>
    </source>
</evidence>
<evidence type="ECO:0000256" key="3">
    <source>
        <dbReference type="ARBA" id="ARBA00022989"/>
    </source>
</evidence>
<dbReference type="SUPFAM" id="SSF53822">
    <property type="entry name" value="Periplasmic binding protein-like I"/>
    <property type="match status" value="1"/>
</dbReference>
<feature type="region of interest" description="Disordered" evidence="5">
    <location>
        <begin position="395"/>
        <end position="420"/>
    </location>
</feature>
<dbReference type="FunFam" id="3.40.50.2300:FF:000195">
    <property type="entry name" value="Glutamate receptor"/>
    <property type="match status" value="1"/>
</dbReference>
<comment type="caution">
    <text evidence="7">The sequence shown here is derived from an EMBL/GenBank/DDBJ whole genome shotgun (WGS) entry which is preliminary data.</text>
</comment>
<dbReference type="Pfam" id="PF01094">
    <property type="entry name" value="ANF_receptor"/>
    <property type="match status" value="1"/>
</dbReference>
<feature type="domain" description="Receptor ligand binding region" evidence="6">
    <location>
        <begin position="582"/>
        <end position="833"/>
    </location>
</feature>
<feature type="non-terminal residue" evidence="7">
    <location>
        <position position="1"/>
    </location>
</feature>
<name>A0A426XMK8_ENSVE</name>
<protein>
    <recommendedName>
        <fullName evidence="6">Receptor ligand binding region domain-containing protein</fullName>
    </recommendedName>
</protein>
<dbReference type="InterPro" id="IPR028082">
    <property type="entry name" value="Peripla_BP_I"/>
</dbReference>
<evidence type="ECO:0000259" key="6">
    <source>
        <dbReference type="Pfam" id="PF01094"/>
    </source>
</evidence>
<dbReference type="EMBL" id="AMZH03019164">
    <property type="protein sequence ID" value="RRT40716.1"/>
    <property type="molecule type" value="Genomic_DNA"/>
</dbReference>
<dbReference type="PANTHER" id="PTHR13060:SF0">
    <property type="entry name" value="PROTEIN ECDYSONELESS HOMOLOG"/>
    <property type="match status" value="1"/>
</dbReference>
<evidence type="ECO:0000256" key="5">
    <source>
        <dbReference type="SAM" id="MobiDB-lite"/>
    </source>
</evidence>
<comment type="subcellular location">
    <subcellularLocation>
        <location evidence="1">Membrane</location>
    </subcellularLocation>
</comment>
<feature type="compositionally biased region" description="Polar residues" evidence="5">
    <location>
        <begin position="409"/>
        <end position="420"/>
    </location>
</feature>
<dbReference type="GO" id="GO:0005634">
    <property type="term" value="C:nucleus"/>
    <property type="evidence" value="ECO:0007669"/>
    <property type="project" value="TreeGrafter"/>
</dbReference>
<evidence type="ECO:0000313" key="8">
    <source>
        <dbReference type="Proteomes" id="UP000287651"/>
    </source>
</evidence>
<proteinExistence type="predicted"/>